<organism evidence="1 2">
    <name type="scientific">Amborella trichopoda</name>
    <dbReference type="NCBI Taxonomy" id="13333"/>
    <lineage>
        <taxon>Eukaryota</taxon>
        <taxon>Viridiplantae</taxon>
        <taxon>Streptophyta</taxon>
        <taxon>Embryophyta</taxon>
        <taxon>Tracheophyta</taxon>
        <taxon>Spermatophyta</taxon>
        <taxon>Magnoliopsida</taxon>
        <taxon>Amborellales</taxon>
        <taxon>Amborellaceae</taxon>
        <taxon>Amborella</taxon>
    </lineage>
</organism>
<proteinExistence type="predicted"/>
<name>W1PJ06_AMBTC</name>
<dbReference type="AlphaFoldDB" id="W1PJ06"/>
<accession>W1PJ06</accession>
<keyword evidence="2" id="KW-1185">Reference proteome</keyword>
<sequence length="178" mass="19567">MIHCRSAHRQCRSAVTPEYSAAGAHIHNAKVSSTAGPHLLSTGALGLQIVPLSERTYTVLERCDSKTVLERCDSRVLHCRSPSSTVGDHIHSAGVLSLKIPLPECTYTVSEHCDSRFHCERMIHCQSAHRQCRSTVASECCTAGAHLHSARAHHLLPERKYIGSECCDSRFHCRGSLT</sequence>
<gene>
    <name evidence="1" type="ORF">AMTR_s00019p00085500</name>
</gene>
<protein>
    <submittedName>
        <fullName evidence="1">Uncharacterized protein</fullName>
    </submittedName>
</protein>
<reference evidence="2" key="1">
    <citation type="journal article" date="2013" name="Science">
        <title>The Amborella genome and the evolution of flowering plants.</title>
        <authorList>
            <consortium name="Amborella Genome Project"/>
        </authorList>
    </citation>
    <scope>NUCLEOTIDE SEQUENCE [LARGE SCALE GENOMIC DNA]</scope>
</reference>
<dbReference type="HOGENOM" id="CLU_1512622_0_0_1"/>
<dbReference type="EMBL" id="KI393807">
    <property type="protein sequence ID" value="ERN07095.1"/>
    <property type="molecule type" value="Genomic_DNA"/>
</dbReference>
<evidence type="ECO:0000313" key="2">
    <source>
        <dbReference type="Proteomes" id="UP000017836"/>
    </source>
</evidence>
<dbReference type="Proteomes" id="UP000017836">
    <property type="component" value="Unassembled WGS sequence"/>
</dbReference>
<evidence type="ECO:0000313" key="1">
    <source>
        <dbReference type="EMBL" id="ERN07095.1"/>
    </source>
</evidence>
<dbReference type="Gramene" id="ERN07095">
    <property type="protein sequence ID" value="ERN07095"/>
    <property type="gene ID" value="AMTR_s00019p00085500"/>
</dbReference>